<keyword evidence="3 7" id="KW-1003">Cell membrane</keyword>
<evidence type="ECO:0000256" key="6">
    <source>
        <dbReference type="ARBA" id="ARBA00023136"/>
    </source>
</evidence>
<dbReference type="PANTHER" id="PTHR30353">
    <property type="entry name" value="INNER MEMBRANE PROTEIN DEDA-RELATED"/>
    <property type="match status" value="1"/>
</dbReference>
<keyword evidence="6 7" id="KW-0472">Membrane</keyword>
<sequence>MLGDSVGYEIGRVWGTQIIARPFFDKRRQRLDQAQAFLRERGGYAVFLARWTAFLRAVMPALAGTSRMRYATFLPWNALGGLAWGTAVVAIGFFAGHSYQKVATWFGEGSALAVLAIALVAVLVWHLRRRRKQKA</sequence>
<dbReference type="eggNOG" id="COG0586">
    <property type="taxonomic scope" value="Bacteria"/>
</dbReference>
<dbReference type="Proteomes" id="UP000013167">
    <property type="component" value="Unassembled WGS sequence"/>
</dbReference>
<organism evidence="9 10">
    <name type="scientific">Phycicoccus elongatus Lp2</name>
    <dbReference type="NCBI Taxonomy" id="1193181"/>
    <lineage>
        <taxon>Bacteria</taxon>
        <taxon>Bacillati</taxon>
        <taxon>Actinomycetota</taxon>
        <taxon>Actinomycetes</taxon>
        <taxon>Micrococcales</taxon>
        <taxon>Intrasporangiaceae</taxon>
        <taxon>Phycicoccus</taxon>
    </lineage>
</organism>
<evidence type="ECO:0000259" key="8">
    <source>
        <dbReference type="Pfam" id="PF09335"/>
    </source>
</evidence>
<proteinExistence type="inferred from homology"/>
<dbReference type="STRING" id="1193181.BN10_600001"/>
<comment type="similarity">
    <text evidence="2 7">Belongs to the DedA family.</text>
</comment>
<dbReference type="InterPro" id="IPR032818">
    <property type="entry name" value="DedA-like"/>
</dbReference>
<evidence type="ECO:0000256" key="2">
    <source>
        <dbReference type="ARBA" id="ARBA00010792"/>
    </source>
</evidence>
<evidence type="ECO:0000313" key="9">
    <source>
        <dbReference type="EMBL" id="CCH70573.1"/>
    </source>
</evidence>
<keyword evidence="5 7" id="KW-1133">Transmembrane helix</keyword>
<evidence type="ECO:0000256" key="3">
    <source>
        <dbReference type="ARBA" id="ARBA00022475"/>
    </source>
</evidence>
<comment type="caution">
    <text evidence="9">The sequence shown here is derived from an EMBL/GenBank/DDBJ whole genome shotgun (WGS) entry which is preliminary data.</text>
</comment>
<reference evidence="9 10" key="1">
    <citation type="journal article" date="2013" name="ISME J.">
        <title>A metabolic model for members of the genus Tetrasphaera involved in enhanced biological phosphorus removal.</title>
        <authorList>
            <person name="Kristiansen R."/>
            <person name="Nguyen H.T.T."/>
            <person name="Saunders A.M."/>
            <person name="Nielsen J.L."/>
            <person name="Wimmer R."/>
            <person name="Le V.Q."/>
            <person name="McIlroy S.J."/>
            <person name="Petrovski S."/>
            <person name="Seviour R.J."/>
            <person name="Calteau A."/>
            <person name="Nielsen K.L."/>
            <person name="Nielsen P.H."/>
        </authorList>
    </citation>
    <scope>NUCLEOTIDE SEQUENCE [LARGE SCALE GENOMIC DNA]</scope>
    <source>
        <strain evidence="9 10">Lp2</strain>
    </source>
</reference>
<dbReference type="GO" id="GO:0005886">
    <property type="term" value="C:plasma membrane"/>
    <property type="evidence" value="ECO:0007669"/>
    <property type="project" value="UniProtKB-SubCell"/>
</dbReference>
<feature type="transmembrane region" description="Helical" evidence="7">
    <location>
        <begin position="102"/>
        <end position="125"/>
    </location>
</feature>
<comment type="caution">
    <text evidence="7">Lacks conserved residue(s) required for the propagation of feature annotation.</text>
</comment>
<dbReference type="HOGENOM" id="CLU_044208_1_0_11"/>
<dbReference type="EMBL" id="CAIZ01000131">
    <property type="protein sequence ID" value="CCH70573.1"/>
    <property type="molecule type" value="Genomic_DNA"/>
</dbReference>
<dbReference type="AlphaFoldDB" id="N0E0T4"/>
<evidence type="ECO:0000256" key="1">
    <source>
        <dbReference type="ARBA" id="ARBA00004651"/>
    </source>
</evidence>
<gene>
    <name evidence="9" type="ORF">BN10_600001</name>
</gene>
<feature type="domain" description="VTT" evidence="8">
    <location>
        <begin position="1"/>
        <end position="92"/>
    </location>
</feature>
<feature type="transmembrane region" description="Helical" evidence="7">
    <location>
        <begin position="76"/>
        <end position="96"/>
    </location>
</feature>
<name>N0E0T4_9MICO</name>
<protein>
    <recommendedName>
        <fullName evidence="8">VTT domain-containing protein</fullName>
    </recommendedName>
</protein>
<accession>N0E0T4</accession>
<evidence type="ECO:0000256" key="5">
    <source>
        <dbReference type="ARBA" id="ARBA00022989"/>
    </source>
</evidence>
<dbReference type="Pfam" id="PF09335">
    <property type="entry name" value="VTT_dom"/>
    <property type="match status" value="1"/>
</dbReference>
<keyword evidence="10" id="KW-1185">Reference proteome</keyword>
<evidence type="ECO:0000313" key="10">
    <source>
        <dbReference type="Proteomes" id="UP000013167"/>
    </source>
</evidence>
<dbReference type="PANTHER" id="PTHR30353:SF15">
    <property type="entry name" value="INNER MEMBRANE PROTEIN YABI"/>
    <property type="match status" value="1"/>
</dbReference>
<keyword evidence="4 7" id="KW-0812">Transmembrane</keyword>
<dbReference type="InterPro" id="IPR032816">
    <property type="entry name" value="VTT_dom"/>
</dbReference>
<comment type="subcellular location">
    <subcellularLocation>
        <location evidence="1 7">Cell membrane</location>
        <topology evidence="1 7">Multi-pass membrane protein</topology>
    </subcellularLocation>
</comment>
<evidence type="ECO:0000256" key="7">
    <source>
        <dbReference type="RuleBase" id="RU367016"/>
    </source>
</evidence>
<evidence type="ECO:0000256" key="4">
    <source>
        <dbReference type="ARBA" id="ARBA00022692"/>
    </source>
</evidence>